<dbReference type="InterPro" id="IPR036890">
    <property type="entry name" value="HATPase_C_sf"/>
</dbReference>
<evidence type="ECO:0000256" key="4">
    <source>
        <dbReference type="SAM" id="Phobius"/>
    </source>
</evidence>
<dbReference type="InterPro" id="IPR050482">
    <property type="entry name" value="Sensor_HK_TwoCompSys"/>
</dbReference>
<feature type="transmembrane region" description="Helical" evidence="4">
    <location>
        <begin position="89"/>
        <end position="105"/>
    </location>
</feature>
<evidence type="ECO:0000256" key="2">
    <source>
        <dbReference type="ARBA" id="ARBA00022777"/>
    </source>
</evidence>
<comment type="caution">
    <text evidence="5">The sequence shown here is derived from an EMBL/GenBank/DDBJ whole genome shotgun (WGS) entry which is preliminary data.</text>
</comment>
<dbReference type="PANTHER" id="PTHR24421:SF61">
    <property type="entry name" value="OXYGEN SENSOR HISTIDINE KINASE NREB"/>
    <property type="match status" value="1"/>
</dbReference>
<keyword evidence="4" id="KW-1133">Transmembrane helix</keyword>
<feature type="transmembrane region" description="Helical" evidence="4">
    <location>
        <begin position="57"/>
        <end position="77"/>
    </location>
</feature>
<evidence type="ECO:0000256" key="1">
    <source>
        <dbReference type="ARBA" id="ARBA00022679"/>
    </source>
</evidence>
<dbReference type="EMBL" id="BAAABU010000019">
    <property type="protein sequence ID" value="GAA0251864.1"/>
    <property type="molecule type" value="Genomic_DNA"/>
</dbReference>
<evidence type="ECO:0008006" key="7">
    <source>
        <dbReference type="Google" id="ProtNLM"/>
    </source>
</evidence>
<keyword evidence="6" id="KW-1185">Reference proteome</keyword>
<keyword evidence="2" id="KW-0418">Kinase</keyword>
<keyword evidence="4" id="KW-0812">Transmembrane</keyword>
<dbReference type="Gene3D" id="3.30.565.10">
    <property type="entry name" value="Histidine kinase-like ATPase, C-terminal domain"/>
    <property type="match status" value="1"/>
</dbReference>
<keyword evidence="1" id="KW-0808">Transferase</keyword>
<proteinExistence type="predicted"/>
<sequence>MVERRVLATGRRFGTVLRAVVLVALGLVAALDAPSPLPVIALVIGWSVVVFRCADRWWAVPADVAVVCALCLGQTALVRPDVLTGSANWVVAVASITAVTLQWRVDLLGGVLLVGAIVVCEIAGGGVAMAPIALWTFAEAGMSRGLMFLLLKGARSADRGAAAAERAHRVARVAAARRADEREHWAVLHDTAAATLFVAGSGAVRGREPWLADRAARDIATLTAGVPGGSRDLVPLLSDIAAASPLDVEFHAPSSVPLDASAAEALSRAAGEALANTARHAGVDRAVLRVAVEGPTVAVEVVDRGRGFDADSVSLPRRGVRQSIVDRVRSAGGRAVVRSGAGGTVVRLEWPGG</sequence>
<reference evidence="5 6" key="1">
    <citation type="journal article" date="2019" name="Int. J. Syst. Evol. Microbiol.">
        <title>The Global Catalogue of Microorganisms (GCM) 10K type strain sequencing project: providing services to taxonomists for standard genome sequencing and annotation.</title>
        <authorList>
            <consortium name="The Broad Institute Genomics Platform"/>
            <consortium name="The Broad Institute Genome Sequencing Center for Infectious Disease"/>
            <person name="Wu L."/>
            <person name="Ma J."/>
        </authorList>
    </citation>
    <scope>NUCLEOTIDE SEQUENCE [LARGE SCALE GENOMIC DNA]</scope>
    <source>
        <strain evidence="5 6">JCM 3380</strain>
    </source>
</reference>
<evidence type="ECO:0000256" key="3">
    <source>
        <dbReference type="ARBA" id="ARBA00023012"/>
    </source>
</evidence>
<gene>
    <name evidence="5" type="ORF">GCM10010492_60380</name>
</gene>
<feature type="transmembrane region" description="Helical" evidence="4">
    <location>
        <begin position="111"/>
        <end position="137"/>
    </location>
</feature>
<organism evidence="5 6">
    <name type="scientific">Saccharothrix mutabilis subsp. mutabilis</name>
    <dbReference type="NCBI Taxonomy" id="66855"/>
    <lineage>
        <taxon>Bacteria</taxon>
        <taxon>Bacillati</taxon>
        <taxon>Actinomycetota</taxon>
        <taxon>Actinomycetes</taxon>
        <taxon>Pseudonocardiales</taxon>
        <taxon>Pseudonocardiaceae</taxon>
        <taxon>Saccharothrix</taxon>
    </lineage>
</organism>
<protein>
    <recommendedName>
        <fullName evidence="7">Signal transduction histidine kinase</fullName>
    </recommendedName>
</protein>
<name>A0ABN0UIL6_9PSEU</name>
<dbReference type="SUPFAM" id="SSF55874">
    <property type="entry name" value="ATPase domain of HSP90 chaperone/DNA topoisomerase II/histidine kinase"/>
    <property type="match status" value="1"/>
</dbReference>
<keyword evidence="3" id="KW-0902">Two-component regulatory system</keyword>
<evidence type="ECO:0000313" key="5">
    <source>
        <dbReference type="EMBL" id="GAA0251864.1"/>
    </source>
</evidence>
<accession>A0ABN0UIL6</accession>
<dbReference type="Proteomes" id="UP001500416">
    <property type="component" value="Unassembled WGS sequence"/>
</dbReference>
<evidence type="ECO:0000313" key="6">
    <source>
        <dbReference type="Proteomes" id="UP001500416"/>
    </source>
</evidence>
<keyword evidence="4" id="KW-0472">Membrane</keyword>
<dbReference type="PANTHER" id="PTHR24421">
    <property type="entry name" value="NITRATE/NITRITE SENSOR PROTEIN NARX-RELATED"/>
    <property type="match status" value="1"/>
</dbReference>